<evidence type="ECO:0000313" key="3">
    <source>
        <dbReference type="Proteomes" id="UP000198327"/>
    </source>
</evidence>
<protein>
    <submittedName>
        <fullName evidence="2">ABC-type transport system involved in multi-copper enzyme maturation, permease component</fullName>
    </submittedName>
</protein>
<sequence>MIWVTWRQFRATILAGVLTPIVIAAVVFGLTLTIGGSRPLGVLFFQCFGYSSSQCFAESTLTLASMATIVLPVVLGLFVGVTVFSRDIERGTHVLGLTQSVSRRRWYWTRVLVVFVPVVLAMAVLGVVFFWARYQSFSGAFTFAGVIDSRLQFPVFGSVGLAPAGYTALGLTIGSTTALLLRHTVGAMIATLVLTVLALVLFPVQIREHYATPQVHELPLEDIFNGAYSSYSQLGYEDFYPEWSVGADYVDAAGERVVVAPDACISSAGDWIEPGPDETNAEYEARLDARYAEDAALRADCLRAAGVDHYESLYHSDRLFWRFQFTEVALCLLLSAVLAGSSAMLVRRLRP</sequence>
<feature type="transmembrane region" description="Helical" evidence="1">
    <location>
        <begin position="151"/>
        <end position="173"/>
    </location>
</feature>
<evidence type="ECO:0000256" key="1">
    <source>
        <dbReference type="SAM" id="Phobius"/>
    </source>
</evidence>
<dbReference type="EMBL" id="FZOW01000008">
    <property type="protein sequence ID" value="SNT00830.1"/>
    <property type="molecule type" value="Genomic_DNA"/>
</dbReference>
<feature type="transmembrane region" description="Helical" evidence="1">
    <location>
        <begin position="185"/>
        <end position="206"/>
    </location>
</feature>
<keyword evidence="1" id="KW-1133">Transmembrane helix</keyword>
<gene>
    <name evidence="2" type="ORF">SAMN05421642_10850</name>
</gene>
<keyword evidence="1" id="KW-0472">Membrane</keyword>
<feature type="transmembrane region" description="Helical" evidence="1">
    <location>
        <begin position="12"/>
        <end position="34"/>
    </location>
</feature>
<accession>A0A239J4S7</accession>
<feature type="transmembrane region" description="Helical" evidence="1">
    <location>
        <begin position="323"/>
        <end position="346"/>
    </location>
</feature>
<name>A0A239J4S7_9NOCA</name>
<organism evidence="2 3">
    <name type="scientific">Rhodococcoides kyotonense</name>
    <dbReference type="NCBI Taxonomy" id="398843"/>
    <lineage>
        <taxon>Bacteria</taxon>
        <taxon>Bacillati</taxon>
        <taxon>Actinomycetota</taxon>
        <taxon>Actinomycetes</taxon>
        <taxon>Mycobacteriales</taxon>
        <taxon>Nocardiaceae</taxon>
        <taxon>Rhodococcoides</taxon>
    </lineage>
</organism>
<evidence type="ECO:0000313" key="2">
    <source>
        <dbReference type="EMBL" id="SNT00830.1"/>
    </source>
</evidence>
<proteinExistence type="predicted"/>
<dbReference type="AlphaFoldDB" id="A0A239J4S7"/>
<feature type="transmembrane region" description="Helical" evidence="1">
    <location>
        <begin position="106"/>
        <end position="131"/>
    </location>
</feature>
<feature type="transmembrane region" description="Helical" evidence="1">
    <location>
        <begin position="61"/>
        <end position="85"/>
    </location>
</feature>
<dbReference type="OrthoDB" id="3579673at2"/>
<reference evidence="3" key="1">
    <citation type="submission" date="2017-06" db="EMBL/GenBank/DDBJ databases">
        <authorList>
            <person name="Varghese N."/>
            <person name="Submissions S."/>
        </authorList>
    </citation>
    <scope>NUCLEOTIDE SEQUENCE [LARGE SCALE GENOMIC DNA]</scope>
    <source>
        <strain evidence="3">JCM 23211</strain>
    </source>
</reference>
<keyword evidence="3" id="KW-1185">Reference proteome</keyword>
<keyword evidence="1" id="KW-0812">Transmembrane</keyword>
<dbReference type="Proteomes" id="UP000198327">
    <property type="component" value="Unassembled WGS sequence"/>
</dbReference>